<proteinExistence type="predicted"/>
<organism evidence="2">
    <name type="scientific">Chromulina nebulosa</name>
    <dbReference type="NCBI Taxonomy" id="96789"/>
    <lineage>
        <taxon>Eukaryota</taxon>
        <taxon>Sar</taxon>
        <taxon>Stramenopiles</taxon>
        <taxon>Ochrophyta</taxon>
        <taxon>Chrysophyceae</taxon>
        <taxon>Chromulinales</taxon>
        <taxon>Chromulinaceae</taxon>
        <taxon>Chromulina</taxon>
    </lineage>
</organism>
<evidence type="ECO:0000256" key="1">
    <source>
        <dbReference type="SAM" id="Phobius"/>
    </source>
</evidence>
<name>A0A7S0SWQ9_9STRA</name>
<reference evidence="2" key="1">
    <citation type="submission" date="2021-01" db="EMBL/GenBank/DDBJ databases">
        <authorList>
            <person name="Corre E."/>
            <person name="Pelletier E."/>
            <person name="Niang G."/>
            <person name="Scheremetjew M."/>
            <person name="Finn R."/>
            <person name="Kale V."/>
            <person name="Holt S."/>
            <person name="Cochrane G."/>
            <person name="Meng A."/>
            <person name="Brown T."/>
            <person name="Cohen L."/>
        </authorList>
    </citation>
    <scope>NUCLEOTIDE SEQUENCE</scope>
    <source>
        <strain evidence="2">UTEXLB2642</strain>
    </source>
</reference>
<keyword evidence="1" id="KW-0472">Membrane</keyword>
<dbReference type="EMBL" id="HBFD01003670">
    <property type="protein sequence ID" value="CAD8717538.1"/>
    <property type="molecule type" value="Transcribed_RNA"/>
</dbReference>
<protein>
    <submittedName>
        <fullName evidence="2">Uncharacterized protein</fullName>
    </submittedName>
</protein>
<keyword evidence="1" id="KW-0812">Transmembrane</keyword>
<accession>A0A7S0SWQ9</accession>
<dbReference type="AlphaFoldDB" id="A0A7S0SWQ9"/>
<feature type="transmembrane region" description="Helical" evidence="1">
    <location>
        <begin position="38"/>
        <end position="60"/>
    </location>
</feature>
<evidence type="ECO:0000313" key="2">
    <source>
        <dbReference type="EMBL" id="CAD8717538.1"/>
    </source>
</evidence>
<sequence>MKIFQPSILLHSLAIFKGMKPIYQMISKQPWHEVQLYISLQSLIMLLKSSITTIWWMIVLSRYIFDIMRLYNIYHNDYIETLNRSNTTLDIF</sequence>
<gene>
    <name evidence="2" type="ORF">CNEB1095_LOCUS2392</name>
</gene>
<keyword evidence="1" id="KW-1133">Transmembrane helix</keyword>